<dbReference type="EMBL" id="JBHSXQ010000003">
    <property type="protein sequence ID" value="MFC6905790.1"/>
    <property type="molecule type" value="Genomic_DNA"/>
</dbReference>
<dbReference type="SUPFAM" id="SSF56059">
    <property type="entry name" value="Glutathione synthetase ATP-binding domain-like"/>
    <property type="match status" value="1"/>
</dbReference>
<dbReference type="PROSITE" id="PS50975">
    <property type="entry name" value="ATP_GRASP"/>
    <property type="match status" value="1"/>
</dbReference>
<dbReference type="Gene3D" id="3.40.50.20">
    <property type="match status" value="1"/>
</dbReference>
<keyword evidence="4" id="KW-1185">Reference proteome</keyword>
<dbReference type="Gene3D" id="3.30.470.20">
    <property type="entry name" value="ATP-grasp fold, B domain"/>
    <property type="match status" value="1"/>
</dbReference>
<proteinExistence type="predicted"/>
<dbReference type="GO" id="GO:0005524">
    <property type="term" value="F:ATP binding"/>
    <property type="evidence" value="ECO:0007669"/>
    <property type="project" value="UniProtKB-UniRule"/>
</dbReference>
<evidence type="ECO:0000313" key="3">
    <source>
        <dbReference type="EMBL" id="MFC6905790.1"/>
    </source>
</evidence>
<name>A0ABD5V9C8_9EURY</name>
<keyword evidence="3" id="KW-0436">Ligase</keyword>
<organism evidence="3 4">
    <name type="scientific">Halalkalicoccus tibetensis</name>
    <dbReference type="NCBI Taxonomy" id="175632"/>
    <lineage>
        <taxon>Archaea</taxon>
        <taxon>Methanobacteriati</taxon>
        <taxon>Methanobacteriota</taxon>
        <taxon>Stenosarchaea group</taxon>
        <taxon>Halobacteria</taxon>
        <taxon>Halobacteriales</taxon>
        <taxon>Halococcaceae</taxon>
        <taxon>Halalkalicoccus</taxon>
    </lineage>
</organism>
<dbReference type="Proteomes" id="UP001596312">
    <property type="component" value="Unassembled WGS sequence"/>
</dbReference>
<comment type="caution">
    <text evidence="3">The sequence shown here is derived from an EMBL/GenBank/DDBJ whole genome shotgun (WGS) entry which is preliminary data.</text>
</comment>
<dbReference type="AlphaFoldDB" id="A0ABD5V9C8"/>
<protein>
    <submittedName>
        <fullName evidence="3">Carboxylate--amine ligase</fullName>
    </submittedName>
</protein>
<accession>A0ABD5V9C8</accession>
<keyword evidence="1" id="KW-0547">Nucleotide-binding</keyword>
<dbReference type="GO" id="GO:0016874">
    <property type="term" value="F:ligase activity"/>
    <property type="evidence" value="ECO:0007669"/>
    <property type="project" value="UniProtKB-KW"/>
</dbReference>
<dbReference type="InterPro" id="IPR011761">
    <property type="entry name" value="ATP-grasp"/>
</dbReference>
<keyword evidence="1" id="KW-0067">ATP-binding</keyword>
<evidence type="ECO:0000256" key="1">
    <source>
        <dbReference type="PROSITE-ProRule" id="PRU00409"/>
    </source>
</evidence>
<feature type="domain" description="ATP-grasp" evidence="2">
    <location>
        <begin position="126"/>
        <end position="317"/>
    </location>
</feature>
<sequence>MSNTGSERDAVLLPTGLNSHSYITARSLSRHGIHTVLASDRADLPVYAGRYSNETIIIPAAEDDLIAYKDALVGIAARPDIRTIIPAQPQDTYLLSKYEEEFEEYVSVVTPSFESLKNVHDRLRLSEIAEEAGVPVPETRLLDEVDDWSPELIVKSRYNLLAEEYADSYTPHDMGIVKTIEHLQPGEEPDVAVLCEKMEHTPIVQEYVHSSDEYVFGALYDHGEAKTTFQHRQIRADSYTGGGGVYRKSVHIPELEEVGRTLLDALDWHGLACIEYMRDAETGEFKLTEINPRMWQSLPCAVRAGADFPHDFWLLATEQGDLIEPGYKVGVGSHYLYGELKYLASLVQTDSTLVEPPSFMSSISDVLLSIVAEPHFDTVYLDDPLPIVYGVREAIRKSRRP</sequence>
<evidence type="ECO:0000313" key="4">
    <source>
        <dbReference type="Proteomes" id="UP001596312"/>
    </source>
</evidence>
<dbReference type="RefSeq" id="WP_340604318.1">
    <property type="nucleotide sequence ID" value="NZ_JBBMXV010000003.1"/>
</dbReference>
<gene>
    <name evidence="3" type="ORF">ACFQGH_11345</name>
</gene>
<evidence type="ECO:0000259" key="2">
    <source>
        <dbReference type="PROSITE" id="PS50975"/>
    </source>
</evidence>
<reference evidence="3 4" key="1">
    <citation type="journal article" date="2019" name="Int. J. Syst. Evol. Microbiol.">
        <title>The Global Catalogue of Microorganisms (GCM) 10K type strain sequencing project: providing services to taxonomists for standard genome sequencing and annotation.</title>
        <authorList>
            <consortium name="The Broad Institute Genomics Platform"/>
            <consortium name="The Broad Institute Genome Sequencing Center for Infectious Disease"/>
            <person name="Wu L."/>
            <person name="Ma J."/>
        </authorList>
    </citation>
    <scope>NUCLEOTIDE SEQUENCE [LARGE SCALE GENOMIC DNA]</scope>
    <source>
        <strain evidence="3 4">CGMCC 1.3240</strain>
    </source>
</reference>